<dbReference type="EMBL" id="MU006747">
    <property type="protein sequence ID" value="KAF2622165.1"/>
    <property type="molecule type" value="Genomic_DNA"/>
</dbReference>
<sequence length="159" mass="17294">MKGLGLLVTGSAPTEQPRNHGLVLSFFLSTPAVSADADVVSGFTVEPTCLGLQTRQVTSRSTSIMDKTDEEPCFGIRLALGGKDDAEGRKGETYTTDRLTYAVDDRVVVPDCATTGERSTAVQVAQHRLDSQTPFDTCNRYRLHLAMCTAIYLFESRSL</sequence>
<comment type="caution">
    <text evidence="1">The sequence shown here is derived from an EMBL/GenBank/DDBJ whole genome shotgun (WGS) entry which is preliminary data.</text>
</comment>
<name>A0ACB6RL90_9PLEO</name>
<proteinExistence type="predicted"/>
<reference evidence="1" key="1">
    <citation type="journal article" date="2020" name="Stud. Mycol.">
        <title>101 Dothideomycetes genomes: a test case for predicting lifestyles and emergence of pathogens.</title>
        <authorList>
            <person name="Haridas S."/>
            <person name="Albert R."/>
            <person name="Binder M."/>
            <person name="Bloem J."/>
            <person name="Labutti K."/>
            <person name="Salamov A."/>
            <person name="Andreopoulos B."/>
            <person name="Baker S."/>
            <person name="Barry K."/>
            <person name="Bills G."/>
            <person name="Bluhm B."/>
            <person name="Cannon C."/>
            <person name="Castanera R."/>
            <person name="Culley D."/>
            <person name="Daum C."/>
            <person name="Ezra D."/>
            <person name="Gonzalez J."/>
            <person name="Henrissat B."/>
            <person name="Kuo A."/>
            <person name="Liang C."/>
            <person name="Lipzen A."/>
            <person name="Lutzoni F."/>
            <person name="Magnuson J."/>
            <person name="Mondo S."/>
            <person name="Nolan M."/>
            <person name="Ohm R."/>
            <person name="Pangilinan J."/>
            <person name="Park H.-J."/>
            <person name="Ramirez L."/>
            <person name="Alfaro M."/>
            <person name="Sun H."/>
            <person name="Tritt A."/>
            <person name="Yoshinaga Y."/>
            <person name="Zwiers L.-H."/>
            <person name="Turgeon B."/>
            <person name="Goodwin S."/>
            <person name="Spatafora J."/>
            <person name="Crous P."/>
            <person name="Grigoriev I."/>
        </authorList>
    </citation>
    <scope>NUCLEOTIDE SEQUENCE</scope>
    <source>
        <strain evidence="1">CBS 525.71</strain>
    </source>
</reference>
<evidence type="ECO:0000313" key="2">
    <source>
        <dbReference type="Proteomes" id="UP000799754"/>
    </source>
</evidence>
<dbReference type="Proteomes" id="UP000799754">
    <property type="component" value="Unassembled WGS sequence"/>
</dbReference>
<evidence type="ECO:0000313" key="1">
    <source>
        <dbReference type="EMBL" id="KAF2622165.1"/>
    </source>
</evidence>
<accession>A0ACB6RL90</accession>
<organism evidence="1 2">
    <name type="scientific">Macroventuria anomochaeta</name>
    <dbReference type="NCBI Taxonomy" id="301207"/>
    <lineage>
        <taxon>Eukaryota</taxon>
        <taxon>Fungi</taxon>
        <taxon>Dikarya</taxon>
        <taxon>Ascomycota</taxon>
        <taxon>Pezizomycotina</taxon>
        <taxon>Dothideomycetes</taxon>
        <taxon>Pleosporomycetidae</taxon>
        <taxon>Pleosporales</taxon>
        <taxon>Pleosporineae</taxon>
        <taxon>Didymellaceae</taxon>
        <taxon>Macroventuria</taxon>
    </lineage>
</organism>
<protein>
    <submittedName>
        <fullName evidence="1">Uncharacterized protein</fullName>
    </submittedName>
</protein>
<gene>
    <name evidence="1" type="ORF">BU25DRAFT_216487</name>
</gene>
<keyword evidence="2" id="KW-1185">Reference proteome</keyword>